<keyword evidence="7 8" id="KW-0472">Membrane</keyword>
<reference evidence="10 11" key="1">
    <citation type="submission" date="2018-03" db="EMBL/GenBank/DDBJ databases">
        <title>Genomic Encyclopedia of Archaeal and Bacterial Type Strains, Phase II (KMG-II): from individual species to whole genera.</title>
        <authorList>
            <person name="Goeker M."/>
        </authorList>
    </citation>
    <scope>NUCLEOTIDE SEQUENCE [LARGE SCALE GENOMIC DNA]</scope>
    <source>
        <strain evidence="10 11">DSM 43146</strain>
    </source>
</reference>
<keyword evidence="2" id="KW-1003">Cell membrane</keyword>
<organism evidence="10 11">
    <name type="scientific">Actinoplanes italicus</name>
    <dbReference type="NCBI Taxonomy" id="113567"/>
    <lineage>
        <taxon>Bacteria</taxon>
        <taxon>Bacillati</taxon>
        <taxon>Actinomycetota</taxon>
        <taxon>Actinomycetes</taxon>
        <taxon>Micromonosporales</taxon>
        <taxon>Micromonosporaceae</taxon>
        <taxon>Actinoplanes</taxon>
    </lineage>
</organism>
<name>A0A2T0KAA7_9ACTN</name>
<evidence type="ECO:0000256" key="1">
    <source>
        <dbReference type="ARBA" id="ARBA00004236"/>
    </source>
</evidence>
<dbReference type="GO" id="GO:0000166">
    <property type="term" value="F:nucleotide binding"/>
    <property type="evidence" value="ECO:0007669"/>
    <property type="project" value="UniProtKB-KW"/>
</dbReference>
<feature type="transmembrane region" description="Helical" evidence="8">
    <location>
        <begin position="58"/>
        <end position="77"/>
    </location>
</feature>
<evidence type="ECO:0000256" key="4">
    <source>
        <dbReference type="ARBA" id="ARBA00022741"/>
    </source>
</evidence>
<evidence type="ECO:0000256" key="7">
    <source>
        <dbReference type="ARBA" id="ARBA00023136"/>
    </source>
</evidence>
<evidence type="ECO:0000256" key="5">
    <source>
        <dbReference type="ARBA" id="ARBA00022989"/>
    </source>
</evidence>
<gene>
    <name evidence="10" type="ORF">CLV67_109330</name>
</gene>
<feature type="transmembrane region" description="Helical" evidence="8">
    <location>
        <begin position="179"/>
        <end position="199"/>
    </location>
</feature>
<evidence type="ECO:0000256" key="6">
    <source>
        <dbReference type="ARBA" id="ARBA00023118"/>
    </source>
</evidence>
<keyword evidence="3 8" id="KW-0812">Transmembrane</keyword>
<comment type="subcellular location">
    <subcellularLocation>
        <location evidence="1">Cell membrane</location>
    </subcellularLocation>
</comment>
<sequence length="200" mass="21269">MSREKASAFPSTPFGEAAKGRGTKCVLTELERTPTNLDVAWRTHVAQESWAGKVDTKASILLTLNGVILGAVLSARVQKDSFIAVLAGPRAVMLAIAVVLCATAGLLAAGVIYPVLGRGHRNGSNRPDPAGTIYFGDLRLRRPAELAGQLATMTTEEQFGQVARQLVAMARAAWLKHRLLQAALVATTCGFLMIMAVMLT</sequence>
<dbReference type="GO" id="GO:0051607">
    <property type="term" value="P:defense response to virus"/>
    <property type="evidence" value="ECO:0007669"/>
    <property type="project" value="UniProtKB-KW"/>
</dbReference>
<keyword evidence="11" id="KW-1185">Reference proteome</keyword>
<evidence type="ECO:0000256" key="2">
    <source>
        <dbReference type="ARBA" id="ARBA00022475"/>
    </source>
</evidence>
<dbReference type="Proteomes" id="UP000239415">
    <property type="component" value="Unassembled WGS sequence"/>
</dbReference>
<accession>A0A2T0KAA7</accession>
<evidence type="ECO:0000259" key="9">
    <source>
        <dbReference type="Pfam" id="PF18967"/>
    </source>
</evidence>
<feature type="domain" description="Pycsar effector protein" evidence="9">
    <location>
        <begin position="40"/>
        <end position="198"/>
    </location>
</feature>
<dbReference type="Pfam" id="PF18967">
    <property type="entry name" value="PycTM"/>
    <property type="match status" value="1"/>
</dbReference>
<evidence type="ECO:0000313" key="11">
    <source>
        <dbReference type="Proteomes" id="UP000239415"/>
    </source>
</evidence>
<keyword evidence="4" id="KW-0547">Nucleotide-binding</keyword>
<protein>
    <recommendedName>
        <fullName evidence="9">Pycsar effector protein domain-containing protein</fullName>
    </recommendedName>
</protein>
<evidence type="ECO:0000256" key="3">
    <source>
        <dbReference type="ARBA" id="ARBA00022692"/>
    </source>
</evidence>
<comment type="caution">
    <text evidence="10">The sequence shown here is derived from an EMBL/GenBank/DDBJ whole genome shotgun (WGS) entry which is preliminary data.</text>
</comment>
<dbReference type="InterPro" id="IPR043760">
    <property type="entry name" value="PycTM_dom"/>
</dbReference>
<evidence type="ECO:0000313" key="10">
    <source>
        <dbReference type="EMBL" id="PRX20065.1"/>
    </source>
</evidence>
<dbReference type="EMBL" id="PVMZ01000009">
    <property type="protein sequence ID" value="PRX20065.1"/>
    <property type="molecule type" value="Genomic_DNA"/>
</dbReference>
<dbReference type="GO" id="GO:0005886">
    <property type="term" value="C:plasma membrane"/>
    <property type="evidence" value="ECO:0007669"/>
    <property type="project" value="UniProtKB-SubCell"/>
</dbReference>
<keyword evidence="6" id="KW-0051">Antiviral defense</keyword>
<evidence type="ECO:0000256" key="8">
    <source>
        <dbReference type="SAM" id="Phobius"/>
    </source>
</evidence>
<keyword evidence="5 8" id="KW-1133">Transmembrane helix</keyword>
<dbReference type="AlphaFoldDB" id="A0A2T0KAA7"/>
<feature type="transmembrane region" description="Helical" evidence="8">
    <location>
        <begin position="92"/>
        <end position="116"/>
    </location>
</feature>
<proteinExistence type="predicted"/>